<organism evidence="1 2">
    <name type="scientific">Aegilops tauschii subsp. strangulata</name>
    <name type="common">Goatgrass</name>
    <dbReference type="NCBI Taxonomy" id="200361"/>
    <lineage>
        <taxon>Eukaryota</taxon>
        <taxon>Viridiplantae</taxon>
        <taxon>Streptophyta</taxon>
        <taxon>Embryophyta</taxon>
        <taxon>Tracheophyta</taxon>
        <taxon>Spermatophyta</taxon>
        <taxon>Magnoliopsida</taxon>
        <taxon>Liliopsida</taxon>
        <taxon>Poales</taxon>
        <taxon>Poaceae</taxon>
        <taxon>BOP clade</taxon>
        <taxon>Pooideae</taxon>
        <taxon>Triticodae</taxon>
        <taxon>Triticeae</taxon>
        <taxon>Triticinae</taxon>
        <taxon>Aegilops</taxon>
    </lineage>
</organism>
<dbReference type="Proteomes" id="UP000015105">
    <property type="component" value="Chromosome 4D"/>
</dbReference>
<reference evidence="2" key="2">
    <citation type="journal article" date="2017" name="Nat. Plants">
        <title>The Aegilops tauschii genome reveals multiple impacts of transposons.</title>
        <authorList>
            <person name="Zhao G."/>
            <person name="Zou C."/>
            <person name="Li K."/>
            <person name="Wang K."/>
            <person name="Li T."/>
            <person name="Gao L."/>
            <person name="Zhang X."/>
            <person name="Wang H."/>
            <person name="Yang Z."/>
            <person name="Liu X."/>
            <person name="Jiang W."/>
            <person name="Mao L."/>
            <person name="Kong X."/>
            <person name="Jiao Y."/>
            <person name="Jia J."/>
        </authorList>
    </citation>
    <scope>NUCLEOTIDE SEQUENCE [LARGE SCALE GENOMIC DNA]</scope>
    <source>
        <strain evidence="2">cv. AL8/78</strain>
    </source>
</reference>
<evidence type="ECO:0000313" key="1">
    <source>
        <dbReference type="EnsemblPlants" id="AET4Gv20233500.4"/>
    </source>
</evidence>
<accession>A0A453HM26</accession>
<reference evidence="1" key="5">
    <citation type="journal article" date="2021" name="G3 (Bethesda)">
        <title>Aegilops tauschii genome assembly Aet v5.0 features greater sequence contiguity and improved annotation.</title>
        <authorList>
            <person name="Wang L."/>
            <person name="Zhu T."/>
            <person name="Rodriguez J.C."/>
            <person name="Deal K.R."/>
            <person name="Dubcovsky J."/>
            <person name="McGuire P.E."/>
            <person name="Lux T."/>
            <person name="Spannagl M."/>
            <person name="Mayer K.F.X."/>
            <person name="Baldrich P."/>
            <person name="Meyers B.C."/>
            <person name="Huo N."/>
            <person name="Gu Y.Q."/>
            <person name="Zhou H."/>
            <person name="Devos K.M."/>
            <person name="Bennetzen J.L."/>
            <person name="Unver T."/>
            <person name="Budak H."/>
            <person name="Gulick P.J."/>
            <person name="Galiba G."/>
            <person name="Kalapos B."/>
            <person name="Nelson D.R."/>
            <person name="Li P."/>
            <person name="You F.M."/>
            <person name="Luo M.C."/>
            <person name="Dvorak J."/>
        </authorList>
    </citation>
    <scope>NUCLEOTIDE SEQUENCE [LARGE SCALE GENOMIC DNA]</scope>
    <source>
        <strain evidence="1">cv. AL8/78</strain>
    </source>
</reference>
<evidence type="ECO:0000313" key="2">
    <source>
        <dbReference type="Proteomes" id="UP000015105"/>
    </source>
</evidence>
<dbReference type="AlphaFoldDB" id="A0A453HM26"/>
<reference evidence="1" key="3">
    <citation type="journal article" date="2017" name="Nature">
        <title>Genome sequence of the progenitor of the wheat D genome Aegilops tauschii.</title>
        <authorList>
            <person name="Luo M.C."/>
            <person name="Gu Y.Q."/>
            <person name="Puiu D."/>
            <person name="Wang H."/>
            <person name="Twardziok S.O."/>
            <person name="Deal K.R."/>
            <person name="Huo N."/>
            <person name="Zhu T."/>
            <person name="Wang L."/>
            <person name="Wang Y."/>
            <person name="McGuire P.E."/>
            <person name="Liu S."/>
            <person name="Long H."/>
            <person name="Ramasamy R.K."/>
            <person name="Rodriguez J.C."/>
            <person name="Van S.L."/>
            <person name="Yuan L."/>
            <person name="Wang Z."/>
            <person name="Xia Z."/>
            <person name="Xiao L."/>
            <person name="Anderson O.D."/>
            <person name="Ouyang S."/>
            <person name="Liang Y."/>
            <person name="Zimin A.V."/>
            <person name="Pertea G."/>
            <person name="Qi P."/>
            <person name="Bennetzen J.L."/>
            <person name="Dai X."/>
            <person name="Dawson M.W."/>
            <person name="Muller H.G."/>
            <person name="Kugler K."/>
            <person name="Rivarola-Duarte L."/>
            <person name="Spannagl M."/>
            <person name="Mayer K.F.X."/>
            <person name="Lu F.H."/>
            <person name="Bevan M.W."/>
            <person name="Leroy P."/>
            <person name="Li P."/>
            <person name="You F.M."/>
            <person name="Sun Q."/>
            <person name="Liu Z."/>
            <person name="Lyons E."/>
            <person name="Wicker T."/>
            <person name="Salzberg S.L."/>
            <person name="Devos K.M."/>
            <person name="Dvorak J."/>
        </authorList>
    </citation>
    <scope>NUCLEOTIDE SEQUENCE [LARGE SCALE GENOMIC DNA]</scope>
    <source>
        <strain evidence="1">cv. AL8/78</strain>
    </source>
</reference>
<proteinExistence type="predicted"/>
<protein>
    <submittedName>
        <fullName evidence="1">Uncharacterized protein</fullName>
    </submittedName>
</protein>
<reference evidence="1" key="4">
    <citation type="submission" date="2019-03" db="UniProtKB">
        <authorList>
            <consortium name="EnsemblPlants"/>
        </authorList>
    </citation>
    <scope>IDENTIFICATION</scope>
</reference>
<dbReference type="EnsemblPlants" id="AET4Gv20233500.4">
    <property type="protein sequence ID" value="AET4Gv20233500.4"/>
    <property type="gene ID" value="AET4Gv20233500"/>
</dbReference>
<sequence>MDVSKGFLRRDKTLQLVRQDSKPLAMKHRLSCKADDIDSIEEVIDIQRDLERYQKDTLRKIKPQQVYHMGMFESKSGLYRISREVELSVLTHPVDLTIVSKNMENELKYCGYKYIHQDMYIIGVKGMTRKKLGAKVLITLFDRRWESVDKAALGFLEGDMNENRLITYRALDLMMPVKEFIEKMSSGCQTKGYEDFKGTNLLVSIEFIGRLTNRSSSRYRVNVNDVIDSMQSKGIKFMNPLKIGSEERAGEEWKIGELIEKKELKQPKNYISYQNFEGSSSIRFMNYKAASTEDSESFMSESEINDDKNKGVSECMEKANLEDEIIHWEKKLKHIEWEYSHSMTNDWPKIRERELFIIREIARLKKTKK</sequence>
<name>A0A453HM26_AEGTS</name>
<keyword evidence="2" id="KW-1185">Reference proteome</keyword>
<dbReference type="Gramene" id="AET4Gv20233500.4">
    <property type="protein sequence ID" value="AET4Gv20233500.4"/>
    <property type="gene ID" value="AET4Gv20233500"/>
</dbReference>
<reference evidence="2" key="1">
    <citation type="journal article" date="2014" name="Science">
        <title>Ancient hybridizations among the ancestral genomes of bread wheat.</title>
        <authorList>
            <consortium name="International Wheat Genome Sequencing Consortium,"/>
            <person name="Marcussen T."/>
            <person name="Sandve S.R."/>
            <person name="Heier L."/>
            <person name="Spannagl M."/>
            <person name="Pfeifer M."/>
            <person name="Jakobsen K.S."/>
            <person name="Wulff B.B."/>
            <person name="Steuernagel B."/>
            <person name="Mayer K.F."/>
            <person name="Olsen O.A."/>
        </authorList>
    </citation>
    <scope>NUCLEOTIDE SEQUENCE [LARGE SCALE GENOMIC DNA]</scope>
    <source>
        <strain evidence="2">cv. AL8/78</strain>
    </source>
</reference>